<dbReference type="Proteomes" id="UP000735302">
    <property type="component" value="Unassembled WGS sequence"/>
</dbReference>
<keyword evidence="2" id="KW-1185">Reference proteome</keyword>
<name>A0AAV4AL21_9GAST</name>
<comment type="caution">
    <text evidence="1">The sequence shown here is derived from an EMBL/GenBank/DDBJ whole genome shotgun (WGS) entry which is preliminary data.</text>
</comment>
<sequence length="110" mass="12540">MFPANAVYKYWVLIASRVMLLYQNNSGENPLFEFMDFLDALNVVTDPEEEVVYTPGEDAVLKTYLENPIDPDMMSSMVQSSNATWGGYFYNAENSSSSFLLPEDFKVDPR</sequence>
<reference evidence="1 2" key="1">
    <citation type="journal article" date="2021" name="Elife">
        <title>Chloroplast acquisition without the gene transfer in kleptoplastic sea slugs, Plakobranchus ocellatus.</title>
        <authorList>
            <person name="Maeda T."/>
            <person name="Takahashi S."/>
            <person name="Yoshida T."/>
            <person name="Shimamura S."/>
            <person name="Takaki Y."/>
            <person name="Nagai Y."/>
            <person name="Toyoda A."/>
            <person name="Suzuki Y."/>
            <person name="Arimoto A."/>
            <person name="Ishii H."/>
            <person name="Satoh N."/>
            <person name="Nishiyama T."/>
            <person name="Hasebe M."/>
            <person name="Maruyama T."/>
            <person name="Minagawa J."/>
            <person name="Obokata J."/>
            <person name="Shigenobu S."/>
        </authorList>
    </citation>
    <scope>NUCLEOTIDE SEQUENCE [LARGE SCALE GENOMIC DNA]</scope>
</reference>
<gene>
    <name evidence="1" type="ORF">PoB_003406500</name>
</gene>
<protein>
    <submittedName>
        <fullName evidence="1">Uncharacterized protein</fullName>
    </submittedName>
</protein>
<evidence type="ECO:0000313" key="2">
    <source>
        <dbReference type="Proteomes" id="UP000735302"/>
    </source>
</evidence>
<organism evidence="1 2">
    <name type="scientific">Plakobranchus ocellatus</name>
    <dbReference type="NCBI Taxonomy" id="259542"/>
    <lineage>
        <taxon>Eukaryota</taxon>
        <taxon>Metazoa</taxon>
        <taxon>Spiralia</taxon>
        <taxon>Lophotrochozoa</taxon>
        <taxon>Mollusca</taxon>
        <taxon>Gastropoda</taxon>
        <taxon>Heterobranchia</taxon>
        <taxon>Euthyneura</taxon>
        <taxon>Panpulmonata</taxon>
        <taxon>Sacoglossa</taxon>
        <taxon>Placobranchoidea</taxon>
        <taxon>Plakobranchidae</taxon>
        <taxon>Plakobranchus</taxon>
    </lineage>
</organism>
<accession>A0AAV4AL21</accession>
<dbReference type="EMBL" id="BLXT01003887">
    <property type="protein sequence ID" value="GFO07560.1"/>
    <property type="molecule type" value="Genomic_DNA"/>
</dbReference>
<evidence type="ECO:0000313" key="1">
    <source>
        <dbReference type="EMBL" id="GFO07560.1"/>
    </source>
</evidence>
<dbReference type="AlphaFoldDB" id="A0AAV4AL21"/>
<proteinExistence type="predicted"/>